<evidence type="ECO:0000256" key="4">
    <source>
        <dbReference type="ARBA" id="ARBA00023136"/>
    </source>
</evidence>
<dbReference type="Pfam" id="PF00892">
    <property type="entry name" value="EamA"/>
    <property type="match status" value="1"/>
</dbReference>
<sequence>MNFPTTDAARAANRRGILAMAGGMACFVVNDSLVKHVSESLPGPQLIFLRGIFATLLLVAIAHGMRATARLQDLLDRRVLLRALFDAFATMAYLTSLFHLPIANATAINMATPLFITLFAVVAFKERVGAGRWLAIATGFTGVLLVVQPTGAAFNAYALLCLGGTLLHASRDLMTRVIDRGIPSILITLSTAIAVTVLAGAWSLFSEWRDFRASQAGPAGGRQRVPQWRLLPADGGHARRRDEPDRPLPLHGAAVRDRAGVCGVGGHPERDCVGGDSAAGGGWPVRAARPGPGTVIPAEAGTRGVGRPRRKPWVPASAGMTNP</sequence>
<reference evidence="8 9" key="2">
    <citation type="submission" date="2020-06" db="EMBL/GenBank/DDBJ databases">
        <title>Ramlibacter rhizophilus sp. nov., isolated from rhizosphere soil of national flower Mugunghwa from South Korea.</title>
        <authorList>
            <person name="Zheng-Fei Y."/>
            <person name="Huan T."/>
        </authorList>
    </citation>
    <scope>NUCLEOTIDE SEQUENCE [LARGE SCALE GENOMIC DNA]</scope>
    <source>
        <strain evidence="8 9">B156</strain>
    </source>
</reference>
<dbReference type="GO" id="GO:0016020">
    <property type="term" value="C:membrane"/>
    <property type="evidence" value="ECO:0007669"/>
    <property type="project" value="UniProtKB-SubCell"/>
</dbReference>
<feature type="transmembrane region" description="Helical" evidence="6">
    <location>
        <begin position="79"/>
        <end position="100"/>
    </location>
</feature>
<evidence type="ECO:0000256" key="6">
    <source>
        <dbReference type="SAM" id="Phobius"/>
    </source>
</evidence>
<feature type="transmembrane region" description="Helical" evidence="6">
    <location>
        <begin position="106"/>
        <end position="124"/>
    </location>
</feature>
<evidence type="ECO:0000256" key="1">
    <source>
        <dbReference type="ARBA" id="ARBA00004141"/>
    </source>
</evidence>
<keyword evidence="3 6" id="KW-1133">Transmembrane helix</keyword>
<keyword evidence="9" id="KW-1185">Reference proteome</keyword>
<keyword evidence="2 6" id="KW-0812">Transmembrane</keyword>
<reference evidence="8 9" key="1">
    <citation type="submission" date="2020-05" db="EMBL/GenBank/DDBJ databases">
        <authorList>
            <person name="Khan S.A."/>
            <person name="Jeon C.O."/>
            <person name="Chun B.H."/>
        </authorList>
    </citation>
    <scope>NUCLEOTIDE SEQUENCE [LARGE SCALE GENOMIC DNA]</scope>
    <source>
        <strain evidence="8 9">B156</strain>
    </source>
</reference>
<evidence type="ECO:0000259" key="7">
    <source>
        <dbReference type="Pfam" id="PF00892"/>
    </source>
</evidence>
<dbReference type="Gene3D" id="1.10.3730.20">
    <property type="match status" value="1"/>
</dbReference>
<keyword evidence="4 6" id="KW-0472">Membrane</keyword>
<evidence type="ECO:0000313" key="9">
    <source>
        <dbReference type="Proteomes" id="UP000552954"/>
    </source>
</evidence>
<gene>
    <name evidence="8" type="ORF">HK415_04835</name>
</gene>
<organism evidence="8 9">
    <name type="scientific">Ramlibacter montanisoli</name>
    <dbReference type="NCBI Taxonomy" id="2732512"/>
    <lineage>
        <taxon>Bacteria</taxon>
        <taxon>Pseudomonadati</taxon>
        <taxon>Pseudomonadota</taxon>
        <taxon>Betaproteobacteria</taxon>
        <taxon>Burkholderiales</taxon>
        <taxon>Comamonadaceae</taxon>
        <taxon>Ramlibacter</taxon>
    </lineage>
</organism>
<dbReference type="Proteomes" id="UP000552954">
    <property type="component" value="Unassembled WGS sequence"/>
</dbReference>
<dbReference type="InterPro" id="IPR037185">
    <property type="entry name" value="EmrE-like"/>
</dbReference>
<feature type="transmembrane region" description="Helical" evidence="6">
    <location>
        <begin position="182"/>
        <end position="205"/>
    </location>
</feature>
<evidence type="ECO:0000256" key="2">
    <source>
        <dbReference type="ARBA" id="ARBA00022692"/>
    </source>
</evidence>
<name>A0A849KEL2_9BURK</name>
<dbReference type="InterPro" id="IPR000620">
    <property type="entry name" value="EamA_dom"/>
</dbReference>
<protein>
    <submittedName>
        <fullName evidence="8">DMT family transporter</fullName>
    </submittedName>
</protein>
<evidence type="ECO:0000256" key="3">
    <source>
        <dbReference type="ARBA" id="ARBA00022989"/>
    </source>
</evidence>
<proteinExistence type="predicted"/>
<feature type="transmembrane region" description="Helical" evidence="6">
    <location>
        <begin position="16"/>
        <end position="34"/>
    </location>
</feature>
<feature type="domain" description="EamA" evidence="7">
    <location>
        <begin position="15"/>
        <end position="147"/>
    </location>
</feature>
<comment type="subcellular location">
    <subcellularLocation>
        <location evidence="1">Membrane</location>
        <topology evidence="1">Multi-pass membrane protein</topology>
    </subcellularLocation>
</comment>
<feature type="transmembrane region" description="Helical" evidence="6">
    <location>
        <begin position="154"/>
        <end position="170"/>
    </location>
</feature>
<comment type="caution">
    <text evidence="8">The sequence shown here is derived from an EMBL/GenBank/DDBJ whole genome shotgun (WGS) entry which is preliminary data.</text>
</comment>
<feature type="transmembrane region" description="Helical" evidence="6">
    <location>
        <begin position="46"/>
        <end position="67"/>
    </location>
</feature>
<evidence type="ECO:0000256" key="5">
    <source>
        <dbReference type="SAM" id="MobiDB-lite"/>
    </source>
</evidence>
<dbReference type="PANTHER" id="PTHR22911">
    <property type="entry name" value="ACYL-MALONYL CONDENSING ENZYME-RELATED"/>
    <property type="match status" value="1"/>
</dbReference>
<evidence type="ECO:0000313" key="8">
    <source>
        <dbReference type="EMBL" id="NNU42643.1"/>
    </source>
</evidence>
<feature type="region of interest" description="Disordered" evidence="5">
    <location>
        <begin position="283"/>
        <end position="323"/>
    </location>
</feature>
<dbReference type="EMBL" id="JABFCS010000001">
    <property type="protein sequence ID" value="NNU42643.1"/>
    <property type="molecule type" value="Genomic_DNA"/>
</dbReference>
<dbReference type="SUPFAM" id="SSF103481">
    <property type="entry name" value="Multidrug resistance efflux transporter EmrE"/>
    <property type="match status" value="1"/>
</dbReference>
<accession>A0A849KEL2</accession>
<dbReference type="RefSeq" id="WP_171556986.1">
    <property type="nucleotide sequence ID" value="NZ_JABFCS010000001.1"/>
</dbReference>
<dbReference type="AlphaFoldDB" id="A0A849KEL2"/>
<dbReference type="PANTHER" id="PTHR22911:SF6">
    <property type="entry name" value="SOLUTE CARRIER FAMILY 35 MEMBER G1"/>
    <property type="match status" value="1"/>
</dbReference>